<dbReference type="SUPFAM" id="SSF52540">
    <property type="entry name" value="P-loop containing nucleoside triphosphate hydrolases"/>
    <property type="match status" value="1"/>
</dbReference>
<dbReference type="InterPro" id="IPR008271">
    <property type="entry name" value="Ser/Thr_kinase_AS"/>
</dbReference>
<dbReference type="SUPFAM" id="SSF55073">
    <property type="entry name" value="Nucleotide cyclase"/>
    <property type="match status" value="1"/>
</dbReference>
<dbReference type="Gene3D" id="3.30.200.20">
    <property type="entry name" value="Phosphorylase Kinase, domain 1"/>
    <property type="match status" value="1"/>
</dbReference>
<evidence type="ECO:0000313" key="6">
    <source>
        <dbReference type="EMBL" id="MBP3955180.1"/>
    </source>
</evidence>
<sequence length="1336" mass="145519">MSAASAELEAAFGDRYEVGTQLGHGGFGTVYHARDRRLNRQVALKVSWSVTADTDRLLREARALAQLRHAGIVTVYDVAVAGRCCFVVSELLAGPSLSHWLDEYRPAPAEAVGIAAAVGDALAHAHARSIVHRDVKPSNIVFAEDRRPVLIDFGLALSDLDTENELGVVAGTPSFMSPEQAGGRGHRPDGRTDVYGLAATLYAMLCGRSPFRGRTRSDVMRQVREDEPQPLRQLRPDVSPELERVCLKGMAKLPGDRYTTAADFTDALRRAVGLLPALPAIPVPVVSVPKPAPAVVPAPKPVPPAVARGARAEWRQVTILQCLWEAGENDEDPMEQVTAFQTACAEVAVAHGGLPLQVSGTAFLACFGYPVAREDAPRQAVRAALALSERCAAVAVGTGPAVVTEHPPAPPVVVGDVVTVASALLSQGTASGVTVSHATFQLVDGFFDCEPFGAVRPRGLPQVPVFVVRAERTARNRVDATDPARLTPLVGRDREVELLKERWELTAEGVQNVILLVADPGLGKSRLVRVLRDHVVQEVDAPAFESTRSASVGGAVIEWFCSPYHQGSPFYPVIEYFDRAYRLSREPDAAERLDLLLARLREEGVHDAEDQALLAAVLSVPTGDRLPLLALTPERQREKTQDAVLNWLIARAAFTPLLFVVEDMHWVDPSTEALLAQFVERGGEARVLAVFTFRPEYDPPWKGKAVQTVVALNRLTRGQIAEMIRAQTGDRAIPQTVADQIAERTDGVPLFVEEFTRLLVERGAPADEVGADIPTTLRDLLLARLDRMASDKAVVQLGAVIGRTFAHAVIRAASELDEQALRVELDKLVGAGLLFSKGSLPRTTYTFKHALIQDAAYQSMVKKRRQQFHKAVAEKLEERFPEVAQTQPELLARHFTEAGEADRAIDYWLRAGRRARAAFANAEAIAHLRRGLGVLATQPESPDRNARELQFQVPLAVALMTARGYAHPDLESVHARARELCERLGPSAPLFHVIWGNWALRLIRDELDEANRLAGELCELADRRADRGMRVEADFAVTITSLFRGEFARCRAAAARCRELEDAGAALAHSAHTGQNVGMAYRCYAGLSAWYLGFPDEAAARMREAVEFARGLGHPFSHAYALHHAGWLAYLLRDGEGGIRYGNECVAVSEEQGFAFWKALGIISRGTGHMVADRPDQALAQVSAGLTLYHTTSSRKSLSEYHGFLAEIHLRSGRPEVARTEIEAGLAACERTNNRVYEAELHRLAGEVALATAPPDPTAAEAAFLRCLGVSQRQGARSWELRGATSLARLWRRVGRAAEARALLAAVYSHFTEGLSTPDLRDARAVLDELNTAVPT</sequence>
<dbReference type="SUPFAM" id="SSF48452">
    <property type="entry name" value="TPR-like"/>
    <property type="match status" value="1"/>
</dbReference>
<dbReference type="InterPro" id="IPR011990">
    <property type="entry name" value="TPR-like_helical_dom_sf"/>
</dbReference>
<dbReference type="Gene3D" id="1.10.510.10">
    <property type="entry name" value="Transferase(Phosphotransferase) domain 1"/>
    <property type="match status" value="1"/>
</dbReference>
<dbReference type="CDD" id="cd14014">
    <property type="entry name" value="STKc_PknB_like"/>
    <property type="match status" value="1"/>
</dbReference>
<organism evidence="6 7">
    <name type="scientific">Gemmata palustris</name>
    <dbReference type="NCBI Taxonomy" id="2822762"/>
    <lineage>
        <taxon>Bacteria</taxon>
        <taxon>Pseudomonadati</taxon>
        <taxon>Planctomycetota</taxon>
        <taxon>Planctomycetia</taxon>
        <taxon>Gemmatales</taxon>
        <taxon>Gemmataceae</taxon>
        <taxon>Gemmata</taxon>
    </lineage>
</organism>
<evidence type="ECO:0000313" key="7">
    <source>
        <dbReference type="Proteomes" id="UP000676565"/>
    </source>
</evidence>
<keyword evidence="6" id="KW-0808">Transferase</keyword>
<dbReference type="InterPro" id="IPR017441">
    <property type="entry name" value="Protein_kinase_ATP_BS"/>
</dbReference>
<dbReference type="Gene3D" id="3.30.70.1230">
    <property type="entry name" value="Nucleotide cyclase"/>
    <property type="match status" value="1"/>
</dbReference>
<comment type="subcellular location">
    <subcellularLocation>
        <location evidence="1">Membrane</location>
        <topology evidence="1">Single-pass membrane protein</topology>
    </subcellularLocation>
</comment>
<evidence type="ECO:0000256" key="2">
    <source>
        <dbReference type="ARBA" id="ARBA00022741"/>
    </source>
</evidence>
<dbReference type="PROSITE" id="PS00107">
    <property type="entry name" value="PROTEIN_KINASE_ATP"/>
    <property type="match status" value="1"/>
</dbReference>
<dbReference type="PROSITE" id="PS00108">
    <property type="entry name" value="PROTEIN_KINASE_ST"/>
    <property type="match status" value="1"/>
</dbReference>
<evidence type="ECO:0000256" key="1">
    <source>
        <dbReference type="ARBA" id="ARBA00004167"/>
    </source>
</evidence>
<dbReference type="InterPro" id="IPR011009">
    <property type="entry name" value="Kinase-like_dom_sf"/>
</dbReference>
<comment type="caution">
    <text evidence="6">The sequence shown here is derived from an EMBL/GenBank/DDBJ whole genome shotgun (WGS) entry which is preliminary data.</text>
</comment>
<dbReference type="Pfam" id="PF00069">
    <property type="entry name" value="Pkinase"/>
    <property type="match status" value="1"/>
</dbReference>
<dbReference type="InterPro" id="IPR027417">
    <property type="entry name" value="P-loop_NTPase"/>
</dbReference>
<dbReference type="EMBL" id="JAGKQQ010000001">
    <property type="protein sequence ID" value="MBP3955180.1"/>
    <property type="molecule type" value="Genomic_DNA"/>
</dbReference>
<dbReference type="PANTHER" id="PTHR16305:SF28">
    <property type="entry name" value="GUANYLATE CYCLASE DOMAIN-CONTAINING PROTEIN"/>
    <property type="match status" value="1"/>
</dbReference>
<dbReference type="SUPFAM" id="SSF56112">
    <property type="entry name" value="Protein kinase-like (PK-like)"/>
    <property type="match status" value="1"/>
</dbReference>
<dbReference type="InterPro" id="IPR029787">
    <property type="entry name" value="Nucleotide_cyclase"/>
</dbReference>
<proteinExistence type="predicted"/>
<protein>
    <submittedName>
        <fullName evidence="6">Protein kinase</fullName>
    </submittedName>
</protein>
<dbReference type="Gene3D" id="1.25.40.10">
    <property type="entry name" value="Tetratricopeptide repeat domain"/>
    <property type="match status" value="1"/>
</dbReference>
<dbReference type="SMART" id="SM00220">
    <property type="entry name" value="S_TKc"/>
    <property type="match status" value="1"/>
</dbReference>
<dbReference type="RefSeq" id="WP_210653273.1">
    <property type="nucleotide sequence ID" value="NZ_JAGKQQ010000001.1"/>
</dbReference>
<dbReference type="Pfam" id="PF13191">
    <property type="entry name" value="AAA_16"/>
    <property type="match status" value="1"/>
</dbReference>
<gene>
    <name evidence="6" type="ORF">J8F10_07785</name>
</gene>
<keyword evidence="7" id="KW-1185">Reference proteome</keyword>
<keyword evidence="6" id="KW-0418">Kinase</keyword>
<evidence type="ECO:0000256" key="3">
    <source>
        <dbReference type="ARBA" id="ARBA00022840"/>
    </source>
</evidence>
<name>A0ABS5BN86_9BACT</name>
<keyword evidence="3 4" id="KW-0067">ATP-binding</keyword>
<dbReference type="Proteomes" id="UP000676565">
    <property type="component" value="Unassembled WGS sequence"/>
</dbReference>
<dbReference type="PROSITE" id="PS50011">
    <property type="entry name" value="PROTEIN_KINASE_DOM"/>
    <property type="match status" value="1"/>
</dbReference>
<dbReference type="GO" id="GO:0016301">
    <property type="term" value="F:kinase activity"/>
    <property type="evidence" value="ECO:0007669"/>
    <property type="project" value="UniProtKB-KW"/>
</dbReference>
<dbReference type="InterPro" id="IPR000719">
    <property type="entry name" value="Prot_kinase_dom"/>
</dbReference>
<evidence type="ECO:0000256" key="4">
    <source>
        <dbReference type="PROSITE-ProRule" id="PRU10141"/>
    </source>
</evidence>
<dbReference type="InterPro" id="IPR041664">
    <property type="entry name" value="AAA_16"/>
</dbReference>
<dbReference type="PANTHER" id="PTHR16305">
    <property type="entry name" value="TESTICULAR SOLUBLE ADENYLYL CYCLASE"/>
    <property type="match status" value="1"/>
</dbReference>
<reference evidence="6 7" key="1">
    <citation type="submission" date="2021-04" db="EMBL/GenBank/DDBJ databases">
        <authorList>
            <person name="Ivanova A."/>
        </authorList>
    </citation>
    <scope>NUCLEOTIDE SEQUENCE [LARGE SCALE GENOMIC DNA]</scope>
    <source>
        <strain evidence="6 7">G18</strain>
    </source>
</reference>
<feature type="binding site" evidence="4">
    <location>
        <position position="45"/>
    </location>
    <ligand>
        <name>ATP</name>
        <dbReference type="ChEBI" id="CHEBI:30616"/>
    </ligand>
</feature>
<accession>A0ABS5BN86</accession>
<feature type="domain" description="Protein kinase" evidence="5">
    <location>
        <begin position="16"/>
        <end position="278"/>
    </location>
</feature>
<evidence type="ECO:0000259" key="5">
    <source>
        <dbReference type="PROSITE" id="PS50011"/>
    </source>
</evidence>
<keyword evidence="2 4" id="KW-0547">Nucleotide-binding</keyword>